<accession>A0A0K2V612</accession>
<name>A0A0K2V612_LEPSM</name>
<dbReference type="EMBL" id="HACA01028548">
    <property type="protein sequence ID" value="CDW45909.1"/>
    <property type="molecule type" value="Transcribed_RNA"/>
</dbReference>
<protein>
    <submittedName>
        <fullName evidence="1">Zinc finger BED domaincontaining protein 4like [Hydra vulgaris]</fullName>
    </submittedName>
</protein>
<evidence type="ECO:0000313" key="1">
    <source>
        <dbReference type="EMBL" id="CDW45909.1"/>
    </source>
</evidence>
<proteinExistence type="predicted"/>
<dbReference type="AlphaFoldDB" id="A0A0K2V612"/>
<organism evidence="1">
    <name type="scientific">Lepeophtheirus salmonis</name>
    <name type="common">Salmon louse</name>
    <name type="synonym">Caligus salmonis</name>
    <dbReference type="NCBI Taxonomy" id="72036"/>
    <lineage>
        <taxon>Eukaryota</taxon>
        <taxon>Metazoa</taxon>
        <taxon>Ecdysozoa</taxon>
        <taxon>Arthropoda</taxon>
        <taxon>Crustacea</taxon>
        <taxon>Multicrustacea</taxon>
        <taxon>Hexanauplia</taxon>
        <taxon>Copepoda</taxon>
        <taxon>Siphonostomatoida</taxon>
        <taxon>Caligidae</taxon>
        <taxon>Lepeophtheirus</taxon>
    </lineage>
</organism>
<sequence length="55" mass="6241">MDCTNILCAASIIIPNIKAMCHFFEKGKENSIFARLESTLFELKEDLITIPIIKI</sequence>
<reference evidence="1" key="1">
    <citation type="submission" date="2014-05" db="EMBL/GenBank/DDBJ databases">
        <authorList>
            <person name="Chronopoulou M."/>
        </authorList>
    </citation>
    <scope>NUCLEOTIDE SEQUENCE</scope>
    <source>
        <tissue evidence="1">Whole organism</tissue>
    </source>
</reference>